<dbReference type="RefSeq" id="YP_009780214.1">
    <property type="nucleotide sequence ID" value="NC_047720.1"/>
</dbReference>
<dbReference type="Proteomes" id="UP000008529">
    <property type="component" value="Segment"/>
</dbReference>
<dbReference type="KEGG" id="vg:54970122"/>
<protein>
    <recommendedName>
        <fullName evidence="3">TreU</fullName>
    </recommendedName>
</protein>
<dbReference type="EMBL" id="FR852584">
    <property type="protein sequence ID" value="CCA65883.1"/>
    <property type="molecule type" value="Genomic_DNA"/>
</dbReference>
<organism evidence="1 2">
    <name type="scientific">Staphylococcus phage ISP</name>
    <dbReference type="NCBI Taxonomy" id="1028375"/>
    <lineage>
        <taxon>Viruses</taxon>
        <taxon>Duplodnaviria</taxon>
        <taxon>Heunggongvirae</taxon>
        <taxon>Uroviricota</taxon>
        <taxon>Caudoviricetes</taxon>
        <taxon>Herelleviridae</taxon>
        <taxon>Twortvirinae</taxon>
        <taxon>Kayvirus</taxon>
        <taxon>Kayvirus G1</taxon>
    </lineage>
</organism>
<reference evidence="2" key="1">
    <citation type="journal article" date="2011" name="PLoS ONE">
        <title>Microbiological and molecular assessment of bacteriophage ISP for the control of Staphylococcus aureus.</title>
        <authorList>
            <person name="Vandersteegen K."/>
            <person name="Mattheus W."/>
            <person name="Ceyssens P.J."/>
            <person name="Bilocq F."/>
            <person name="De Vos D."/>
            <person name="Pirnay J.P."/>
            <person name="Noben J.P."/>
            <person name="Merabishvili M."/>
            <person name="Lipinska U."/>
            <person name="Hermans K."/>
            <person name="Lavigne R."/>
        </authorList>
    </citation>
    <scope>NUCLEOTIDE SEQUENCE [LARGE SCALE GENOMIC DNA]</scope>
</reference>
<name>G2ZIP5_9CAUD</name>
<evidence type="ECO:0000313" key="1">
    <source>
        <dbReference type="EMBL" id="CCA65883.1"/>
    </source>
</evidence>
<accession>G2ZIP5</accession>
<dbReference type="GeneID" id="54970122"/>
<evidence type="ECO:0008006" key="3">
    <source>
        <dbReference type="Google" id="ProtNLM"/>
    </source>
</evidence>
<evidence type="ECO:0000313" key="2">
    <source>
        <dbReference type="Proteomes" id="UP000008529"/>
    </source>
</evidence>
<proteinExistence type="predicted"/>
<sequence length="62" mass="7540">MMNMRNLLEQEQLEKDVKDIIWVLDRMIAKGEQYTEAYDILVNKLERQEKRIVEIKKQNGIF</sequence>